<dbReference type="CDD" id="cd08368">
    <property type="entry name" value="LIM"/>
    <property type="match status" value="1"/>
</dbReference>
<dbReference type="AlphaFoldDB" id="U1GNJ6"/>
<dbReference type="PROSITE" id="PS50023">
    <property type="entry name" value="LIM_DOMAIN_2"/>
    <property type="match status" value="3"/>
</dbReference>
<feature type="compositionally biased region" description="Low complexity" evidence="4">
    <location>
        <begin position="541"/>
        <end position="552"/>
    </location>
</feature>
<dbReference type="Pfam" id="PF00412">
    <property type="entry name" value="LIM"/>
    <property type="match status" value="2"/>
</dbReference>
<dbReference type="OMA" id="CGDPFTP"/>
<feature type="region of interest" description="Disordered" evidence="4">
    <location>
        <begin position="446"/>
        <end position="492"/>
    </location>
</feature>
<dbReference type="SUPFAM" id="SSF57716">
    <property type="entry name" value="Glucocorticoid receptor-like (DNA-binding domain)"/>
    <property type="match status" value="2"/>
</dbReference>
<keyword evidence="7" id="KW-1185">Reference proteome</keyword>
<feature type="region of interest" description="Disordered" evidence="4">
    <location>
        <begin position="1"/>
        <end position="69"/>
    </location>
</feature>
<dbReference type="Gene3D" id="2.10.110.10">
    <property type="entry name" value="Cysteine Rich Protein"/>
    <property type="match status" value="3"/>
</dbReference>
<organism evidence="6 7">
    <name type="scientific">Endocarpon pusillum (strain Z07020 / HMAS-L-300199)</name>
    <name type="common">Lichen-forming fungus</name>
    <dbReference type="NCBI Taxonomy" id="1263415"/>
    <lineage>
        <taxon>Eukaryota</taxon>
        <taxon>Fungi</taxon>
        <taxon>Dikarya</taxon>
        <taxon>Ascomycota</taxon>
        <taxon>Pezizomycotina</taxon>
        <taxon>Eurotiomycetes</taxon>
        <taxon>Chaetothyriomycetidae</taxon>
        <taxon>Verrucariales</taxon>
        <taxon>Verrucariaceae</taxon>
        <taxon>Endocarpon</taxon>
    </lineage>
</organism>
<proteinExistence type="predicted"/>
<feature type="compositionally biased region" description="Basic and acidic residues" evidence="4">
    <location>
        <begin position="476"/>
        <end position="489"/>
    </location>
</feature>
<feature type="region of interest" description="Disordered" evidence="4">
    <location>
        <begin position="541"/>
        <end position="571"/>
    </location>
</feature>
<dbReference type="Proteomes" id="UP000019373">
    <property type="component" value="Unassembled WGS sequence"/>
</dbReference>
<sequence length="818" mass="88718">MLQKMRSSRDVRRKVSPPQPVFMSDDQKSDYLSTLRNNRPARPVGSRPLPSKAGTTPRLSRDDPPLPAESALAFQPHDVASAAALPVIDTPPRCTSALSSYPAGGSPAFAETSVRSRTTVGRPLAADPEQKSYSIRGRKLSPSAVIQPPIRSSSGNYRESGSRWMERQEAISLREALEEMDLQSEEKKIHAAAQDEAAELVWRHRNPNAAESEANAAYANPDIRRNGRHRFTAHLQKGAYSRSQSVTHVDRRAALPTSGSLGSTSSSSRYSLGDNNNASMPCTKPSENKLMVQDESGMIRPPVKPNGRKSSGQRNISNGSSKDGFPYPGDQIYEDTEGVSTQNEKAATIVFAAPGPLRSTNRNAPLHGSRPLPGCPVVIDAEKSKSVDRFEIHKNPPSQSRSAGYIKNTIPPSVDVIPEAQTPPSKNGIEIRGEDIRAATSMKLKDRSPKLPLPTAVSDRPGRPIVSFDPGWKPESAAKEDTVEAERPGPRPTATIQAMTVSAPAVPTINVSGMEEPSCPTIVLPDDDPIPAITVGTNGLSSSTVAAPSSTSRPLPQPSKTTPGKISTAKESSRLPWLNPSSRAGVPTATCANCALPISGRIVTASGAGTSATSLKARFHPECFTCYHCSTALECVAFYPEPEDKRVKRLEADGITDKDVESELRFYCHLDFHEFYSPRCKSCKTPIEGEVIVAAGAEWHVGHFFCSECGDPFDSNTPFVEKDNYAYCVSCHTRRTSARCRACKRQILDEMTIQALGGQWHADCFNCYECGGGFGDDGRFFVRDVTVEGTEKEKRRGITTKTEERAVCEACEGRRLKA</sequence>
<reference evidence="7" key="1">
    <citation type="journal article" date="2014" name="BMC Genomics">
        <title>Genome characteristics reveal the impact of lichenization on lichen-forming fungus Endocarpon pusillum Hedwig (Verrucariales, Ascomycota).</title>
        <authorList>
            <person name="Wang Y.-Y."/>
            <person name="Liu B."/>
            <person name="Zhang X.-Y."/>
            <person name="Zhou Q.-M."/>
            <person name="Zhang T."/>
            <person name="Li H."/>
            <person name="Yu Y.-F."/>
            <person name="Zhang X.-L."/>
            <person name="Hao X.-Y."/>
            <person name="Wang M."/>
            <person name="Wang L."/>
            <person name="Wei J.-C."/>
        </authorList>
    </citation>
    <scope>NUCLEOTIDE SEQUENCE [LARGE SCALE GENOMIC DNA]</scope>
    <source>
        <strain evidence="7">Z07020 / HMAS-L-300199</strain>
    </source>
</reference>
<dbReference type="GO" id="GO:0030695">
    <property type="term" value="F:GTPase regulator activity"/>
    <property type="evidence" value="ECO:0007669"/>
    <property type="project" value="UniProtKB-ARBA"/>
</dbReference>
<evidence type="ECO:0000256" key="2">
    <source>
        <dbReference type="ARBA" id="ARBA00022833"/>
    </source>
</evidence>
<accession>U1GNJ6</accession>
<feature type="compositionally biased region" description="Low complexity" evidence="4">
    <location>
        <begin position="257"/>
        <end position="273"/>
    </location>
</feature>
<evidence type="ECO:0000313" key="7">
    <source>
        <dbReference type="Proteomes" id="UP000019373"/>
    </source>
</evidence>
<evidence type="ECO:0000313" key="6">
    <source>
        <dbReference type="EMBL" id="ERF73506.1"/>
    </source>
</evidence>
<dbReference type="eggNOG" id="KOG1703">
    <property type="taxonomic scope" value="Eukaryota"/>
</dbReference>
<keyword evidence="3" id="KW-0440">LIM domain</keyword>
<feature type="region of interest" description="Disordered" evidence="4">
    <location>
        <begin position="97"/>
        <end position="121"/>
    </location>
</feature>
<dbReference type="GO" id="GO:0046872">
    <property type="term" value="F:metal ion binding"/>
    <property type="evidence" value="ECO:0007669"/>
    <property type="project" value="UniProtKB-KW"/>
</dbReference>
<evidence type="ECO:0000256" key="4">
    <source>
        <dbReference type="SAM" id="MobiDB-lite"/>
    </source>
</evidence>
<feature type="domain" description="LIM zinc-binding" evidence="5">
    <location>
        <begin position="678"/>
        <end position="738"/>
    </location>
</feature>
<dbReference type="EMBL" id="KE720951">
    <property type="protein sequence ID" value="ERF73506.1"/>
    <property type="molecule type" value="Genomic_DNA"/>
</dbReference>
<dbReference type="GeneID" id="19239163"/>
<dbReference type="FunFam" id="2.10.110.10:FF:000077">
    <property type="entry name" value="LIM domain protein"/>
    <property type="match status" value="1"/>
</dbReference>
<dbReference type="SMART" id="SM00132">
    <property type="entry name" value="LIM"/>
    <property type="match status" value="3"/>
</dbReference>
<feature type="domain" description="LIM zinc-binding" evidence="5">
    <location>
        <begin position="739"/>
        <end position="818"/>
    </location>
</feature>
<dbReference type="OrthoDB" id="15567at2759"/>
<feature type="compositionally biased region" description="Polar residues" evidence="4">
    <location>
        <begin position="308"/>
        <end position="321"/>
    </location>
</feature>
<dbReference type="FunFam" id="2.10.110.10:FF:000127">
    <property type="entry name" value="LIM domain protein"/>
    <property type="match status" value="1"/>
</dbReference>
<name>U1GNJ6_ENDPU</name>
<dbReference type="PANTHER" id="PTHR24216:SF8">
    <property type="entry name" value="PAXILLIN, ISOFORM F"/>
    <property type="match status" value="1"/>
</dbReference>
<gene>
    <name evidence="6" type="ORF">EPUS_04129</name>
</gene>
<feature type="region of interest" description="Disordered" evidence="4">
    <location>
        <begin position="253"/>
        <end position="330"/>
    </location>
</feature>
<feature type="domain" description="LIM zinc-binding" evidence="5">
    <location>
        <begin position="589"/>
        <end position="657"/>
    </location>
</feature>
<dbReference type="InterPro" id="IPR001781">
    <property type="entry name" value="Znf_LIM"/>
</dbReference>
<dbReference type="HOGENOM" id="CLU_009967_0_0_1"/>
<evidence type="ECO:0000259" key="5">
    <source>
        <dbReference type="PROSITE" id="PS50023"/>
    </source>
</evidence>
<dbReference type="PANTHER" id="PTHR24216">
    <property type="entry name" value="PAXILLIN-RELATED"/>
    <property type="match status" value="1"/>
</dbReference>
<keyword evidence="1 3" id="KW-0479">Metal-binding</keyword>
<dbReference type="PROSITE" id="PS00478">
    <property type="entry name" value="LIM_DOMAIN_1"/>
    <property type="match status" value="1"/>
</dbReference>
<protein>
    <recommendedName>
        <fullName evidence="5">LIM zinc-binding domain-containing protein</fullName>
    </recommendedName>
</protein>
<dbReference type="RefSeq" id="XP_007800934.1">
    <property type="nucleotide sequence ID" value="XM_007802743.1"/>
</dbReference>
<keyword evidence="2 3" id="KW-0862">Zinc</keyword>
<evidence type="ECO:0000256" key="1">
    <source>
        <dbReference type="ARBA" id="ARBA00022723"/>
    </source>
</evidence>
<evidence type="ECO:0000256" key="3">
    <source>
        <dbReference type="PROSITE-ProRule" id="PRU00125"/>
    </source>
</evidence>